<comment type="caution">
    <text evidence="1">The sequence shown here is derived from an EMBL/GenBank/DDBJ whole genome shotgun (WGS) entry which is preliminary data.</text>
</comment>
<evidence type="ECO:0000313" key="1">
    <source>
        <dbReference type="EMBL" id="KAJ1931453.1"/>
    </source>
</evidence>
<proteinExistence type="predicted"/>
<protein>
    <submittedName>
        <fullName evidence="1">Mitochondrial thiamine pyrophosphate transporter</fullName>
    </submittedName>
</protein>
<keyword evidence="2" id="KW-1185">Reference proteome</keyword>
<evidence type="ECO:0000313" key="2">
    <source>
        <dbReference type="Proteomes" id="UP001150603"/>
    </source>
</evidence>
<gene>
    <name evidence="1" type="primary">TPC1</name>
    <name evidence="1" type="ORF">FBU59_006704</name>
</gene>
<dbReference type="EMBL" id="JANBPW010005997">
    <property type="protein sequence ID" value="KAJ1931453.1"/>
    <property type="molecule type" value="Genomic_DNA"/>
</dbReference>
<organism evidence="1 2">
    <name type="scientific">Linderina macrospora</name>
    <dbReference type="NCBI Taxonomy" id="4868"/>
    <lineage>
        <taxon>Eukaryota</taxon>
        <taxon>Fungi</taxon>
        <taxon>Fungi incertae sedis</taxon>
        <taxon>Zoopagomycota</taxon>
        <taxon>Kickxellomycotina</taxon>
        <taxon>Kickxellomycetes</taxon>
        <taxon>Kickxellales</taxon>
        <taxon>Kickxellaceae</taxon>
        <taxon>Linderina</taxon>
    </lineage>
</organism>
<name>A0ACC1IZ30_9FUNG</name>
<reference evidence="1" key="1">
    <citation type="submission" date="2022-07" db="EMBL/GenBank/DDBJ databases">
        <title>Phylogenomic reconstructions and comparative analyses of Kickxellomycotina fungi.</title>
        <authorList>
            <person name="Reynolds N.K."/>
            <person name="Stajich J.E."/>
            <person name="Barry K."/>
            <person name="Grigoriev I.V."/>
            <person name="Crous P."/>
            <person name="Smith M.E."/>
        </authorList>
    </citation>
    <scope>NUCLEOTIDE SEQUENCE</scope>
    <source>
        <strain evidence="1">NRRL 5244</strain>
    </source>
</reference>
<accession>A0ACC1IZ30</accession>
<sequence length="172" mass="18906">MDRRMYTSILGAVRKIHAEEGIRGFYRGLWPACLQIMPYMGAVFTSYDLLATGYRHLRRSVLVSSSPVLQALDTMQDAILGGAAAVISKTFVYPLDLVRKRLQVQGTQQFTKSSLPVYTSMSNALVSIARNEGVLALFRGLTPALVKAAPASAAVFFVFGWTRDVVLAVKPY</sequence>
<dbReference type="Proteomes" id="UP001150603">
    <property type="component" value="Unassembled WGS sequence"/>
</dbReference>